<dbReference type="InterPro" id="IPR036213">
    <property type="entry name" value="Calpain_III_sf"/>
</dbReference>
<feature type="domain" description="Calpain catalytic" evidence="10">
    <location>
        <begin position="41"/>
        <end position="328"/>
    </location>
</feature>
<evidence type="ECO:0000259" key="10">
    <source>
        <dbReference type="PROSITE" id="PS50203"/>
    </source>
</evidence>
<keyword evidence="7" id="KW-0963">Cytoplasm</keyword>
<dbReference type="PANTHER" id="PTHR10183">
    <property type="entry name" value="CALPAIN"/>
    <property type="match status" value="1"/>
</dbReference>
<comment type="catalytic activity">
    <reaction evidence="7">
        <text>Broad endopeptidase activity.</text>
        <dbReference type="EC" id="3.4.22.54"/>
    </reaction>
</comment>
<dbReference type="InterPro" id="IPR033883">
    <property type="entry name" value="C2_III"/>
</dbReference>
<dbReference type="OrthoDB" id="186625at2759"/>
<feature type="active site" evidence="5 6">
    <location>
        <position position="101"/>
    </location>
</feature>
<dbReference type="Pfam" id="PF00648">
    <property type="entry name" value="Peptidase_C2"/>
    <property type="match status" value="1"/>
</dbReference>
<reference evidence="11 12" key="1">
    <citation type="submission" date="2020-03" db="EMBL/GenBank/DDBJ databases">
        <title>Dissostichus mawsoni Genome sequencing and assembly.</title>
        <authorList>
            <person name="Park H."/>
        </authorList>
    </citation>
    <scope>NUCLEOTIDE SEQUENCE [LARGE SCALE GENOMIC DNA]</scope>
    <source>
        <strain evidence="11">DM0001</strain>
        <tissue evidence="11">Muscle</tissue>
    </source>
</reference>
<keyword evidence="12" id="KW-1185">Reference proteome</keyword>
<name>A0A7J5Y7K8_DISMA</name>
<evidence type="ECO:0000256" key="1">
    <source>
        <dbReference type="ARBA" id="ARBA00007623"/>
    </source>
</evidence>
<dbReference type="FunFam" id="2.60.120.380:FF:000002">
    <property type="entry name" value="calpain-3 isoform X1"/>
    <property type="match status" value="1"/>
</dbReference>
<dbReference type="AlphaFoldDB" id="A0A7J5Y7K8"/>
<accession>A0A7J5Y7K8</accession>
<evidence type="ECO:0000256" key="8">
    <source>
        <dbReference type="SAM" id="MobiDB-lite"/>
    </source>
</evidence>
<feature type="active site" evidence="5 6">
    <location>
        <position position="295"/>
    </location>
</feature>
<dbReference type="Gene3D" id="2.60.120.380">
    <property type="match status" value="1"/>
</dbReference>
<dbReference type="GO" id="GO:0005737">
    <property type="term" value="C:cytoplasm"/>
    <property type="evidence" value="ECO:0007669"/>
    <property type="project" value="UniProtKB-SubCell"/>
</dbReference>
<dbReference type="EC" id="3.4.22.54" evidence="7"/>
<evidence type="ECO:0000256" key="7">
    <source>
        <dbReference type="RuleBase" id="RU367132"/>
    </source>
</evidence>
<gene>
    <name evidence="11" type="ORF">F7725_008578</name>
</gene>
<evidence type="ECO:0000256" key="3">
    <source>
        <dbReference type="ARBA" id="ARBA00022801"/>
    </source>
</evidence>
<dbReference type="PROSITE" id="PS00139">
    <property type="entry name" value="THIOL_PROTEASE_CYS"/>
    <property type="match status" value="1"/>
</dbReference>
<dbReference type="PANTHER" id="PTHR10183:SF329">
    <property type="entry name" value="CALPAIN-3"/>
    <property type="match status" value="1"/>
</dbReference>
<keyword evidence="2 6" id="KW-0645">Protease</keyword>
<dbReference type="EMBL" id="JAAKFY010000015">
    <property type="protein sequence ID" value="KAF3845415.1"/>
    <property type="molecule type" value="Genomic_DNA"/>
</dbReference>
<dbReference type="Gene3D" id="1.10.238.10">
    <property type="entry name" value="EF-hand"/>
    <property type="match status" value="1"/>
</dbReference>
<evidence type="ECO:0000256" key="9">
    <source>
        <dbReference type="SAM" id="Phobius"/>
    </source>
</evidence>
<evidence type="ECO:0000256" key="4">
    <source>
        <dbReference type="ARBA" id="ARBA00022807"/>
    </source>
</evidence>
<dbReference type="Pfam" id="PF01067">
    <property type="entry name" value="Calpain_III"/>
    <property type="match status" value="1"/>
</dbReference>
<dbReference type="Proteomes" id="UP000518266">
    <property type="component" value="Unassembled WGS sequence"/>
</dbReference>
<dbReference type="GO" id="GO:0005509">
    <property type="term" value="F:calcium ion binding"/>
    <property type="evidence" value="ECO:0007669"/>
    <property type="project" value="UniProtKB-UniRule"/>
</dbReference>
<dbReference type="PRINTS" id="PR00704">
    <property type="entry name" value="CALPAIN"/>
</dbReference>
<feature type="region of interest" description="Disordered" evidence="8">
    <location>
        <begin position="1"/>
        <end position="21"/>
    </location>
</feature>
<dbReference type="CDD" id="cd00044">
    <property type="entry name" value="CysPc"/>
    <property type="match status" value="1"/>
</dbReference>
<dbReference type="InterPro" id="IPR001300">
    <property type="entry name" value="Peptidase_C2_calpain_cat"/>
</dbReference>
<keyword evidence="7" id="KW-0106">Calcium</keyword>
<feature type="active site" evidence="5 6">
    <location>
        <position position="268"/>
    </location>
</feature>
<dbReference type="GO" id="GO:0004198">
    <property type="term" value="F:calcium-dependent cysteine-type endopeptidase activity"/>
    <property type="evidence" value="ECO:0007669"/>
    <property type="project" value="UniProtKB-UniRule"/>
</dbReference>
<evidence type="ECO:0000256" key="6">
    <source>
        <dbReference type="PROSITE-ProRule" id="PRU00239"/>
    </source>
</evidence>
<dbReference type="PROSITE" id="PS50203">
    <property type="entry name" value="CALPAIN_CAT"/>
    <property type="match status" value="1"/>
</dbReference>
<dbReference type="GO" id="GO:0006508">
    <property type="term" value="P:proteolysis"/>
    <property type="evidence" value="ECO:0007669"/>
    <property type="project" value="UniProtKB-UniRule"/>
</dbReference>
<dbReference type="InterPro" id="IPR022684">
    <property type="entry name" value="Calpain_cysteine_protease"/>
</dbReference>
<keyword evidence="4 6" id="KW-0788">Thiol protease</keyword>
<comment type="function">
    <text evidence="7">Calcium-regulated non-lysosomal thiol-protease.</text>
</comment>
<comment type="subunit">
    <text evidence="7">Homodimer.</text>
</comment>
<evidence type="ECO:0000313" key="11">
    <source>
        <dbReference type="EMBL" id="KAF3845415.1"/>
    </source>
</evidence>
<keyword evidence="9" id="KW-0812">Transmembrane</keyword>
<dbReference type="InterPro" id="IPR022682">
    <property type="entry name" value="Calpain_domain_III"/>
</dbReference>
<evidence type="ECO:0000256" key="2">
    <source>
        <dbReference type="ARBA" id="ARBA00022670"/>
    </source>
</evidence>
<dbReference type="CDD" id="cd00214">
    <property type="entry name" value="Calpain_III"/>
    <property type="match status" value="1"/>
</dbReference>
<evidence type="ECO:0000256" key="5">
    <source>
        <dbReference type="PIRSR" id="PIRSR622684-1"/>
    </source>
</evidence>
<dbReference type="SUPFAM" id="SSF49758">
    <property type="entry name" value="Calpain large subunit, middle domain (domain III)"/>
    <property type="match status" value="1"/>
</dbReference>
<dbReference type="SUPFAM" id="SSF47473">
    <property type="entry name" value="EF-hand"/>
    <property type="match status" value="1"/>
</dbReference>
<proteinExistence type="inferred from homology"/>
<dbReference type="SUPFAM" id="SSF54001">
    <property type="entry name" value="Cysteine proteinases"/>
    <property type="match status" value="1"/>
</dbReference>
<dbReference type="InterPro" id="IPR000169">
    <property type="entry name" value="Pept_cys_AS"/>
</dbReference>
<dbReference type="SMART" id="SM00230">
    <property type="entry name" value="CysPc"/>
    <property type="match status" value="1"/>
</dbReference>
<dbReference type="SMART" id="SM00720">
    <property type="entry name" value="calpain_III"/>
    <property type="match status" value="1"/>
</dbReference>
<feature type="transmembrane region" description="Helical" evidence="9">
    <location>
        <begin position="141"/>
        <end position="160"/>
    </location>
</feature>
<keyword evidence="3 6" id="KW-0378">Hydrolase</keyword>
<comment type="caution">
    <text evidence="11">The sequence shown here is derived from an EMBL/GenBank/DDBJ whole genome shotgun (WGS) entry which is preliminary data.</text>
</comment>
<dbReference type="InterPro" id="IPR011992">
    <property type="entry name" value="EF-hand-dom_pair"/>
</dbReference>
<keyword evidence="9" id="KW-0472">Membrane</keyword>
<comment type="subcellular location">
    <subcellularLocation>
        <location evidence="7">Cytoplasm</location>
    </subcellularLocation>
</comment>
<keyword evidence="9" id="KW-1133">Transmembrane helix</keyword>
<dbReference type="GO" id="GO:0043066">
    <property type="term" value="P:negative regulation of apoptotic process"/>
    <property type="evidence" value="ECO:0007669"/>
    <property type="project" value="TreeGrafter"/>
</dbReference>
<feature type="transmembrane region" description="Helical" evidence="9">
    <location>
        <begin position="406"/>
        <end position="428"/>
    </location>
</feature>
<protein>
    <recommendedName>
        <fullName evidence="7">Calpain-3</fullName>
        <ecNumber evidence="7">3.4.22.54</ecNumber>
    </recommendedName>
</protein>
<dbReference type="Gene3D" id="3.90.70.10">
    <property type="entry name" value="Cysteine proteinases"/>
    <property type="match status" value="1"/>
</dbReference>
<dbReference type="InterPro" id="IPR022683">
    <property type="entry name" value="Calpain_III"/>
</dbReference>
<dbReference type="InterPro" id="IPR038765">
    <property type="entry name" value="Papain-like_cys_pep_sf"/>
</dbReference>
<evidence type="ECO:0000313" key="12">
    <source>
        <dbReference type="Proteomes" id="UP000518266"/>
    </source>
</evidence>
<sequence>MRPPDPGGERRDGEGSLNKPLRFNGQDFSVLRQECLQKKNLFEDESFPATVESLGFKELGHKSNKVKNIVWKRPKEICENPQFIVGGASRTDICQGDLGDCWLLAAIACLTLYEKLLYRVVPQEQSFSDGYGGIFHFQYTYSFSFLLAVLALWGLVDVVIDDRIPTFNNQLVFTKSAERNEFWSALLEKAYAKLHGSYEALKGGNTTEAMEDFTGGVTEFYEMKEAPKELYKIMKKALERGSLMGCSIDSLVPARFETRTVTGLVKGHAYSVTAVEECKPSQLKESKVRLVRLRNPWGQVEWNGPWSDKMSFEDFKKNYTKIEICNLTPDALEDDKIHKWTVSVNEGRWVRGCSGGGCRNYPDTFWTNPQYRLRLLEEDDDPEDNEVGCTFVVALMQKNRRKERKMGANLFTIGFAIYEVISLFIIMFRDPPLPSLDARQQAAHAEGLLPLDSSKARCKSYINLREVTQRFRLSPGEYVIVPSTYEPHQEGEFILRVFSEKKNTSEREKSPPALKNVLNRVITRHKDLNTEGFSLESCRSMIALMDGIFKHYNADQFGSINSYEMRNAVNDAGEEISVY</sequence>
<organism evidence="11 12">
    <name type="scientific">Dissostichus mawsoni</name>
    <name type="common">Antarctic cod</name>
    <dbReference type="NCBI Taxonomy" id="36200"/>
    <lineage>
        <taxon>Eukaryota</taxon>
        <taxon>Metazoa</taxon>
        <taxon>Chordata</taxon>
        <taxon>Craniata</taxon>
        <taxon>Vertebrata</taxon>
        <taxon>Euteleostomi</taxon>
        <taxon>Actinopterygii</taxon>
        <taxon>Neopterygii</taxon>
        <taxon>Teleostei</taxon>
        <taxon>Neoteleostei</taxon>
        <taxon>Acanthomorphata</taxon>
        <taxon>Eupercaria</taxon>
        <taxon>Perciformes</taxon>
        <taxon>Notothenioidei</taxon>
        <taxon>Nototheniidae</taxon>
        <taxon>Dissostichus</taxon>
    </lineage>
</organism>
<keyword evidence="7" id="KW-0479">Metal-binding</keyword>
<comment type="similarity">
    <text evidence="1 7">Belongs to the peptidase C2 family.</text>
</comment>